<accession>A0A1L3F9B1</accession>
<evidence type="ECO:0000313" key="1">
    <source>
        <dbReference type="EMBL" id="APG09881.1"/>
    </source>
</evidence>
<name>A0A1L3F9B1_BRAJP</name>
<evidence type="ECO:0000313" key="2">
    <source>
        <dbReference type="Proteomes" id="UP000181962"/>
    </source>
</evidence>
<organism evidence="1 2">
    <name type="scientific">Bradyrhizobium japonicum</name>
    <dbReference type="NCBI Taxonomy" id="375"/>
    <lineage>
        <taxon>Bacteria</taxon>
        <taxon>Pseudomonadati</taxon>
        <taxon>Pseudomonadota</taxon>
        <taxon>Alphaproteobacteria</taxon>
        <taxon>Hyphomicrobiales</taxon>
        <taxon>Nitrobacteraceae</taxon>
        <taxon>Bradyrhizobium</taxon>
    </lineage>
</organism>
<dbReference type="EMBL" id="CP017637">
    <property type="protein sequence ID" value="APG09881.1"/>
    <property type="molecule type" value="Genomic_DNA"/>
</dbReference>
<gene>
    <name evidence="1" type="ORF">BKD09_16235</name>
</gene>
<dbReference type="AlphaFoldDB" id="A0A1L3F9B1"/>
<protein>
    <submittedName>
        <fullName evidence="1">Uncharacterized protein</fullName>
    </submittedName>
</protein>
<sequence length="237" mass="26563">MPTPPVEDLLAAGWPISVDRDKRDAETDLLHMLEIQRRRPASDGKYYIGGYAVLTTVTADDLIARLKVKLFGHSLLLCGDRDIQHFRGPAFWNGSENQCQRLTRFSECDPNLRCCVVRRHLNDRKRTANDSAIRSMRQLAPWFLIRGDSISLCRSSYLHILQRGWRLQTGRGQPFIEVRGSIGLAGSSEVELPLGAGRQLCCGLLEARSLFGQSLFKCLSMFGSVTTLDGHGSTPFR</sequence>
<dbReference type="Proteomes" id="UP000181962">
    <property type="component" value="Chromosome"/>
</dbReference>
<reference evidence="1 2" key="1">
    <citation type="submission" date="2016-11" db="EMBL/GenBank/DDBJ databases">
        <title>Complete Genome Sequence of Bradyrhizobium sp. strain J5, an isolated from soybean nodule in Hokkaido.</title>
        <authorList>
            <person name="Kanehara K."/>
        </authorList>
    </citation>
    <scope>NUCLEOTIDE SEQUENCE [LARGE SCALE GENOMIC DNA]</scope>
    <source>
        <strain evidence="1 2">J5</strain>
    </source>
</reference>
<proteinExistence type="predicted"/>